<dbReference type="Pfam" id="PF12831">
    <property type="entry name" value="FAD_oxidored"/>
    <property type="match status" value="1"/>
</dbReference>
<dbReference type="PRINTS" id="PR00420">
    <property type="entry name" value="RNGMNOXGNASE"/>
</dbReference>
<gene>
    <name evidence="8" type="ORF">EV212_10876</name>
</gene>
<accession>A0A4R2LAI1</accession>
<dbReference type="PROSITE" id="PS51257">
    <property type="entry name" value="PROKAR_LIPOPROTEIN"/>
    <property type="match status" value="1"/>
</dbReference>
<dbReference type="EMBL" id="SLXA01000008">
    <property type="protein sequence ID" value="TCO84316.1"/>
    <property type="molecule type" value="Genomic_DNA"/>
</dbReference>
<evidence type="ECO:0000256" key="3">
    <source>
        <dbReference type="ARBA" id="ARBA00022630"/>
    </source>
</evidence>
<dbReference type="OrthoDB" id="9772736at2"/>
<dbReference type="GO" id="GO:0016491">
    <property type="term" value="F:oxidoreductase activity"/>
    <property type="evidence" value="ECO:0007669"/>
    <property type="project" value="UniProtKB-KW"/>
</dbReference>
<proteinExistence type="inferred from homology"/>
<evidence type="ECO:0000256" key="5">
    <source>
        <dbReference type="ARBA" id="ARBA00023002"/>
    </source>
</evidence>
<sequence>MSEREFDADVIIVGGGLAGCSAAIVLANAGLSVIVIERGDYCGAKNMTGGRLYGHSLEKIIPNFKDEAPIERIIKHEKVSLMTADGSLDIGYGSAKLSSEPGNASYTVLRAKFDQWLAEKAEEAGAEIITGILVDNIIVEDGKVVGIESDGEEMYAEAIILADGVNSLLAQQIGMKKELEPGQVAVGAKETIKLSEEIINERFALKEGEGTAWLSAGDPTVGGFGGGFIYTNKDTVSVGVVATLSDIGHSDVSVPQMLDRFKEHPAVAPFIEGGETIEYSGHLVPEEGIHMIPELYRDGVLVTGDAAGMCINLGFTVRGMDFAIESGRLAAETLIKAHEIGDFSAATLSEYEKALKDSFVMKDMEGCKGFPTLLTCRGIFEDLPAMADDIAAKLFTVDGQPNSGLIMYIIESIAKKTSARELVDMITNILEAF</sequence>
<dbReference type="SUPFAM" id="SSF54373">
    <property type="entry name" value="FAD-linked reductases, C-terminal domain"/>
    <property type="match status" value="1"/>
</dbReference>
<dbReference type="InterPro" id="IPR036188">
    <property type="entry name" value="FAD/NAD-bd_sf"/>
</dbReference>
<dbReference type="PANTHER" id="PTHR43624:SF2">
    <property type="entry name" value="ELECTRON TRANSFER FLAVOPROTEIN-QUINONE OXIDOREDUCTASE YDIS-RELATED"/>
    <property type="match status" value="1"/>
</dbReference>
<keyword evidence="5" id="KW-0560">Oxidoreductase</keyword>
<keyword evidence="9" id="KW-1185">Reference proteome</keyword>
<dbReference type="Proteomes" id="UP000295711">
    <property type="component" value="Unassembled WGS sequence"/>
</dbReference>
<dbReference type="Pfam" id="PF26311">
    <property type="entry name" value="ETF-QO_FixC_C"/>
    <property type="match status" value="1"/>
</dbReference>
<dbReference type="InterPro" id="IPR049398">
    <property type="entry name" value="ETF-QO/FixC_UQ-bd"/>
</dbReference>
<evidence type="ECO:0000259" key="6">
    <source>
        <dbReference type="Pfam" id="PF21162"/>
    </source>
</evidence>
<evidence type="ECO:0000313" key="9">
    <source>
        <dbReference type="Proteomes" id="UP000295711"/>
    </source>
</evidence>
<dbReference type="RefSeq" id="WP_132092076.1">
    <property type="nucleotide sequence ID" value="NZ_JANKAQ010000009.1"/>
</dbReference>
<keyword evidence="4" id="KW-0274">FAD</keyword>
<keyword evidence="3" id="KW-0285">Flavoprotein</keyword>
<evidence type="ECO:0000256" key="1">
    <source>
        <dbReference type="ARBA" id="ARBA00001974"/>
    </source>
</evidence>
<organism evidence="8 9">
    <name type="scientific">Frisingicoccus caecimuris</name>
    <dbReference type="NCBI Taxonomy" id="1796636"/>
    <lineage>
        <taxon>Bacteria</taxon>
        <taxon>Bacillati</taxon>
        <taxon>Bacillota</taxon>
        <taxon>Clostridia</taxon>
        <taxon>Lachnospirales</taxon>
        <taxon>Lachnospiraceae</taxon>
        <taxon>Frisingicoccus</taxon>
    </lineage>
</organism>
<dbReference type="NCBIfam" id="NF007450">
    <property type="entry name" value="PRK10015.1"/>
    <property type="match status" value="1"/>
</dbReference>
<dbReference type="SUPFAM" id="SSF51905">
    <property type="entry name" value="FAD/NAD(P)-binding domain"/>
    <property type="match status" value="1"/>
</dbReference>
<evidence type="ECO:0000256" key="2">
    <source>
        <dbReference type="ARBA" id="ARBA00006796"/>
    </source>
</evidence>
<reference evidence="8 9" key="1">
    <citation type="submission" date="2019-03" db="EMBL/GenBank/DDBJ databases">
        <title>Genomic Encyclopedia of Type Strains, Phase IV (KMG-IV): sequencing the most valuable type-strain genomes for metagenomic binning, comparative biology and taxonomic classification.</title>
        <authorList>
            <person name="Goeker M."/>
        </authorList>
    </citation>
    <scope>NUCLEOTIDE SEQUENCE [LARGE SCALE GENOMIC DNA]</scope>
    <source>
        <strain evidence="8 9">DSM 28559</strain>
    </source>
</reference>
<evidence type="ECO:0000256" key="4">
    <source>
        <dbReference type="ARBA" id="ARBA00022827"/>
    </source>
</evidence>
<feature type="domain" description="ETF-QO/FixC ubiquinone-binding" evidence="6">
    <location>
        <begin position="214"/>
        <end position="281"/>
    </location>
</feature>
<dbReference type="InterPro" id="IPR059103">
    <property type="entry name" value="FixC-like_C"/>
</dbReference>
<dbReference type="PANTHER" id="PTHR43624">
    <property type="entry name" value="ELECTRON TRANSFER FLAVOPROTEIN-QUINONE OXIDOREDUCTASE YDIS-RELATED"/>
    <property type="match status" value="1"/>
</dbReference>
<dbReference type="Pfam" id="PF21162">
    <property type="entry name" value="ETFQO_UQ-bd"/>
    <property type="match status" value="1"/>
</dbReference>
<dbReference type="Gene3D" id="3.50.50.60">
    <property type="entry name" value="FAD/NAD(P)-binding domain"/>
    <property type="match status" value="1"/>
</dbReference>
<feature type="domain" description="FixC-like C-terminal" evidence="7">
    <location>
        <begin position="377"/>
        <end position="426"/>
    </location>
</feature>
<comment type="cofactor">
    <cofactor evidence="1">
        <name>FAD</name>
        <dbReference type="ChEBI" id="CHEBI:57692"/>
    </cofactor>
</comment>
<evidence type="ECO:0000259" key="7">
    <source>
        <dbReference type="Pfam" id="PF26311"/>
    </source>
</evidence>
<comment type="caution">
    <text evidence="8">The sequence shown here is derived from an EMBL/GenBank/DDBJ whole genome shotgun (WGS) entry which is preliminary data.</text>
</comment>
<dbReference type="AlphaFoldDB" id="A0A4R2LAI1"/>
<evidence type="ECO:0000313" key="8">
    <source>
        <dbReference type="EMBL" id="TCO84316.1"/>
    </source>
</evidence>
<comment type="similarity">
    <text evidence="2">Belongs to the ETF-QO/FixC family.</text>
</comment>
<name>A0A4R2LAI1_9FIRM</name>
<protein>
    <submittedName>
        <fullName evidence="8">Electron transfer flavoprotein-quinone oxidoreductase</fullName>
    </submittedName>
</protein>
<dbReference type="InterPro" id="IPR039651">
    <property type="entry name" value="FixC-like"/>
</dbReference>